<proteinExistence type="predicted"/>
<dbReference type="OrthoDB" id="9798714at2"/>
<keyword evidence="8" id="KW-0378">Hydrolase</keyword>
<name>A0A4R4E1Z5_9BACT</name>
<dbReference type="Proteomes" id="UP000295164">
    <property type="component" value="Unassembled WGS sequence"/>
</dbReference>
<dbReference type="PANTHER" id="PTHR31120:SF6">
    <property type="entry name" value="METALLOPROTEASE TIKI HOMOLOG"/>
    <property type="match status" value="1"/>
</dbReference>
<dbReference type="PANTHER" id="PTHR31120">
    <property type="entry name" value="METALLOPROTEASE TIKI"/>
    <property type="match status" value="1"/>
</dbReference>
<comment type="caution">
    <text evidence="15">The sequence shown here is derived from an EMBL/GenBank/DDBJ whole genome shotgun (WGS) entry which is preliminary data.</text>
</comment>
<evidence type="ECO:0000256" key="12">
    <source>
        <dbReference type="ARBA" id="ARBA00023180"/>
    </source>
</evidence>
<evidence type="ECO:0000256" key="3">
    <source>
        <dbReference type="ARBA" id="ARBA00004479"/>
    </source>
</evidence>
<keyword evidence="4" id="KW-0645">Protease</keyword>
<comment type="cofactor">
    <cofactor evidence="2">
        <name>Co(2+)</name>
        <dbReference type="ChEBI" id="CHEBI:48828"/>
    </cofactor>
</comment>
<dbReference type="InterPro" id="IPR002816">
    <property type="entry name" value="TraB/PrgY/GumN_fam"/>
</dbReference>
<dbReference type="GO" id="GO:0016020">
    <property type="term" value="C:membrane"/>
    <property type="evidence" value="ECO:0007669"/>
    <property type="project" value="UniProtKB-SubCell"/>
</dbReference>
<evidence type="ECO:0000256" key="2">
    <source>
        <dbReference type="ARBA" id="ARBA00001941"/>
    </source>
</evidence>
<evidence type="ECO:0000256" key="4">
    <source>
        <dbReference type="ARBA" id="ARBA00022670"/>
    </source>
</evidence>
<keyword evidence="5" id="KW-0812">Transmembrane</keyword>
<protein>
    <submittedName>
        <fullName evidence="15">TraB/GumN family protein</fullName>
    </submittedName>
</protein>
<dbReference type="GO" id="GO:0004222">
    <property type="term" value="F:metalloendopeptidase activity"/>
    <property type="evidence" value="ECO:0007669"/>
    <property type="project" value="TreeGrafter"/>
</dbReference>
<evidence type="ECO:0000256" key="11">
    <source>
        <dbReference type="ARBA" id="ARBA00023136"/>
    </source>
</evidence>
<keyword evidence="12" id="KW-0325">Glycoprotein</keyword>
<evidence type="ECO:0000256" key="9">
    <source>
        <dbReference type="ARBA" id="ARBA00022989"/>
    </source>
</evidence>
<keyword evidence="6" id="KW-0479">Metal-binding</keyword>
<dbReference type="Pfam" id="PF01963">
    <property type="entry name" value="TraB_PrgY_gumN"/>
    <property type="match status" value="1"/>
</dbReference>
<dbReference type="GO" id="GO:0046872">
    <property type="term" value="F:metal ion binding"/>
    <property type="evidence" value="ECO:0007669"/>
    <property type="project" value="UniProtKB-KW"/>
</dbReference>
<comment type="cofactor">
    <cofactor evidence="1">
        <name>Mn(2+)</name>
        <dbReference type="ChEBI" id="CHEBI:29035"/>
    </cofactor>
</comment>
<organism evidence="15 16">
    <name type="scientific">Flaviaesturariibacter aridisoli</name>
    <dbReference type="NCBI Taxonomy" id="2545761"/>
    <lineage>
        <taxon>Bacteria</taxon>
        <taxon>Pseudomonadati</taxon>
        <taxon>Bacteroidota</taxon>
        <taxon>Chitinophagia</taxon>
        <taxon>Chitinophagales</taxon>
        <taxon>Chitinophagaceae</taxon>
        <taxon>Flaviaestuariibacter</taxon>
    </lineage>
</organism>
<evidence type="ECO:0000256" key="7">
    <source>
        <dbReference type="ARBA" id="ARBA00022729"/>
    </source>
</evidence>
<evidence type="ECO:0000256" key="5">
    <source>
        <dbReference type="ARBA" id="ARBA00022692"/>
    </source>
</evidence>
<feature type="signal peptide" evidence="14">
    <location>
        <begin position="1"/>
        <end position="25"/>
    </location>
</feature>
<keyword evidence="7 14" id="KW-0732">Signal</keyword>
<evidence type="ECO:0000256" key="1">
    <source>
        <dbReference type="ARBA" id="ARBA00001936"/>
    </source>
</evidence>
<evidence type="ECO:0000256" key="6">
    <source>
        <dbReference type="ARBA" id="ARBA00022723"/>
    </source>
</evidence>
<dbReference type="InterPro" id="IPR040230">
    <property type="entry name" value="TIKI1/2-like"/>
</dbReference>
<feature type="region of interest" description="Disordered" evidence="13">
    <location>
        <begin position="619"/>
        <end position="641"/>
    </location>
</feature>
<accession>A0A4R4E1Z5</accession>
<keyword evidence="11" id="KW-0472">Membrane</keyword>
<reference evidence="15 16" key="1">
    <citation type="submission" date="2019-03" db="EMBL/GenBank/DDBJ databases">
        <authorList>
            <person name="Kim M.K.M."/>
        </authorList>
    </citation>
    <scope>NUCLEOTIDE SEQUENCE [LARGE SCALE GENOMIC DNA]</scope>
    <source>
        <strain evidence="15 16">17J68-15</strain>
    </source>
</reference>
<feature type="chain" id="PRO_5020480439" evidence="14">
    <location>
        <begin position="26"/>
        <end position="1160"/>
    </location>
</feature>
<evidence type="ECO:0000256" key="14">
    <source>
        <dbReference type="SAM" id="SignalP"/>
    </source>
</evidence>
<evidence type="ECO:0000313" key="16">
    <source>
        <dbReference type="Proteomes" id="UP000295164"/>
    </source>
</evidence>
<evidence type="ECO:0000256" key="8">
    <source>
        <dbReference type="ARBA" id="ARBA00022801"/>
    </source>
</evidence>
<dbReference type="AlphaFoldDB" id="A0A4R4E1Z5"/>
<keyword evidence="10" id="KW-0482">Metalloprotease</keyword>
<dbReference type="EMBL" id="SKFH01000006">
    <property type="protein sequence ID" value="TCZ73524.1"/>
    <property type="molecule type" value="Genomic_DNA"/>
</dbReference>
<sequence>MSSFSLRLRTSFLLLLVVAATAVSAQTAPLPKTLLWRISGKGLARPSYLWGTVHIKDRRVFRFTDSLYRFLETSDGYAMELDPEEATATVVRFYAEKDTTPLLRDLLSPADFRRVGPKLEKELGIAAEAITQRRAWMYLQDHADLPVRKDDMPEAMDVYLYTIARSKQKVVTGIEDLKDQFDPAEEMKTVLDVERLLKHNRHEIGYYEDLVRVYVAQDLSRVERMTASDTAGIEELVRRNRKMARRLDSLMALRPTFFTMGAAHLPGNDGVISLLRARGFTVEPVLGGRKIDPSDYHFERSQIGWVRSQNDSASYSVETPGAIAPVGTPPPGMAMSVHADVHTEIAYFLMDFLVGGNDPIDSVIVQRFALLRQGKKKAGPIRRLLVNGRSAYEMLMEDEEKTHYRVRGIGNGPEVILLMIGTQDERELKSTDAERFFGSLKILRTRSLPLAATSNEPWQEYSDSTRGYSVQFPGAPEKDADMLQQLRAVDAGSWRIETRSWFDATNARFYVLAVRETLPGYIITDPNSIIEEAVTNLQARPGISITNIDTVRRDKYPQMRVNGFNRAGGLSVRYFQLVRGNRVYLLLTTTNSGGPDSLLADRFFRSFRLLPYPTDRWTTQSDSARSFSSTAPAPFERSTETQTADGLSVQYVAHDSVRKTSFYVDVHPLSRYRWYTSDSAFFRRWRDTYYQYGDSVLSTVPITNGTVQGYEYRFRNELKTISTRRLRILPSGDSLYMLYSYLPETEVEGNGADACFRDFRIASPGPFVRDRGNVAQLLAALRSNDTTVRTPAVAFLEEAVFEKKDLPALQEALLEPYFDFDSTGTTIHDHLLKAVGGMDDPSTATFLPQAYRRLAPNSPVKLSLLGLLAQQQTDAAYDSLKALLLLGPPPAGYSSVLSSALTDSLALTRRLFPEVAGLFRDSISTDWLLPATARLLDSGLLKKSDLAPYSAQLLQQAKNRVHAHIGGNDNWLLRINNVITFLQYWNEPAGNTLLRALLRGPVGYPQVNAVEALLRNKQPLVVADVLPLAADRGTRPALYTALQGLKRADLFPVKYRNQSSFAESAVYSAANDEYELKRSVFVGTRDELVNGRKRRFYLYKVFFVGDDAKAGYPAVAGPFSTNPAEPSNDDVTAHVSYVAYSAKTMQDCIREFIDDELSDQ</sequence>
<dbReference type="GO" id="GO:0006508">
    <property type="term" value="P:proteolysis"/>
    <property type="evidence" value="ECO:0007669"/>
    <property type="project" value="UniProtKB-KW"/>
</dbReference>
<dbReference type="GO" id="GO:0030178">
    <property type="term" value="P:negative regulation of Wnt signaling pathway"/>
    <property type="evidence" value="ECO:0007669"/>
    <property type="project" value="InterPro"/>
</dbReference>
<dbReference type="CDD" id="cd14789">
    <property type="entry name" value="Tiki"/>
    <property type="match status" value="1"/>
</dbReference>
<dbReference type="RefSeq" id="WP_131851252.1">
    <property type="nucleotide sequence ID" value="NZ_SKFH01000006.1"/>
</dbReference>
<evidence type="ECO:0000256" key="10">
    <source>
        <dbReference type="ARBA" id="ARBA00023049"/>
    </source>
</evidence>
<comment type="subcellular location">
    <subcellularLocation>
        <location evidence="3">Membrane</location>
        <topology evidence="3">Single-pass type I membrane protein</topology>
    </subcellularLocation>
</comment>
<keyword evidence="9" id="KW-1133">Transmembrane helix</keyword>
<keyword evidence="16" id="KW-1185">Reference proteome</keyword>
<evidence type="ECO:0000313" key="15">
    <source>
        <dbReference type="EMBL" id="TCZ73524.1"/>
    </source>
</evidence>
<evidence type="ECO:0000256" key="13">
    <source>
        <dbReference type="SAM" id="MobiDB-lite"/>
    </source>
</evidence>
<gene>
    <name evidence="15" type="ORF">E0486_06060</name>
</gene>
<feature type="compositionally biased region" description="Polar residues" evidence="13">
    <location>
        <begin position="619"/>
        <end position="631"/>
    </location>
</feature>